<dbReference type="InterPro" id="IPR012677">
    <property type="entry name" value="Nucleotide-bd_a/b_plait_sf"/>
</dbReference>
<dbReference type="Proteomes" id="UP001054837">
    <property type="component" value="Unassembled WGS sequence"/>
</dbReference>
<dbReference type="GO" id="GO:0006357">
    <property type="term" value="P:regulation of transcription by RNA polymerase II"/>
    <property type="evidence" value="ECO:0007669"/>
    <property type="project" value="TreeGrafter"/>
</dbReference>
<dbReference type="Gene3D" id="1.10.720.30">
    <property type="entry name" value="SAP domain"/>
    <property type="match status" value="1"/>
</dbReference>
<evidence type="ECO:0000256" key="6">
    <source>
        <dbReference type="SAM" id="MobiDB-lite"/>
    </source>
</evidence>
<reference evidence="9 10" key="1">
    <citation type="submission" date="2021-06" db="EMBL/GenBank/DDBJ databases">
        <title>Caerostris darwini draft genome.</title>
        <authorList>
            <person name="Kono N."/>
            <person name="Arakawa K."/>
        </authorList>
    </citation>
    <scope>NUCLEOTIDE SEQUENCE [LARGE SCALE GENOMIC DNA]</scope>
</reference>
<gene>
    <name evidence="9" type="primary">Safb2</name>
    <name evidence="9" type="ORF">CDAR_498331</name>
</gene>
<dbReference type="SUPFAM" id="SSF54928">
    <property type="entry name" value="RNA-binding domain, RBD"/>
    <property type="match status" value="1"/>
</dbReference>
<evidence type="ECO:0000313" key="9">
    <source>
        <dbReference type="EMBL" id="GIY51100.1"/>
    </source>
</evidence>
<dbReference type="Gene3D" id="3.30.70.330">
    <property type="match status" value="1"/>
</dbReference>
<evidence type="ECO:0000256" key="2">
    <source>
        <dbReference type="ARBA" id="ARBA00022884"/>
    </source>
</evidence>
<dbReference type="GO" id="GO:0050684">
    <property type="term" value="P:regulation of mRNA processing"/>
    <property type="evidence" value="ECO:0007669"/>
    <property type="project" value="TreeGrafter"/>
</dbReference>
<evidence type="ECO:0000256" key="4">
    <source>
        <dbReference type="PROSITE-ProRule" id="PRU00176"/>
    </source>
</evidence>
<dbReference type="Pfam" id="PF00076">
    <property type="entry name" value="RRM_1"/>
    <property type="match status" value="1"/>
</dbReference>
<feature type="region of interest" description="Disordered" evidence="6">
    <location>
        <begin position="302"/>
        <end position="390"/>
    </location>
</feature>
<feature type="domain" description="SAP" evidence="8">
    <location>
        <begin position="38"/>
        <end position="72"/>
    </location>
</feature>
<evidence type="ECO:0000256" key="3">
    <source>
        <dbReference type="ARBA" id="ARBA00023242"/>
    </source>
</evidence>
<name>A0AAV4U015_9ARAC</name>
<proteinExistence type="predicted"/>
<dbReference type="InterPro" id="IPR000504">
    <property type="entry name" value="RRM_dom"/>
</dbReference>
<dbReference type="SUPFAM" id="SSF68906">
    <property type="entry name" value="SAP domain"/>
    <property type="match status" value="1"/>
</dbReference>
<dbReference type="PROSITE" id="PS50102">
    <property type="entry name" value="RRM"/>
    <property type="match status" value="1"/>
</dbReference>
<dbReference type="InterPro" id="IPR035979">
    <property type="entry name" value="RBD_domain_sf"/>
</dbReference>
<evidence type="ECO:0000259" key="8">
    <source>
        <dbReference type="PROSITE" id="PS50800"/>
    </source>
</evidence>
<feature type="compositionally biased region" description="Polar residues" evidence="6">
    <location>
        <begin position="662"/>
        <end position="675"/>
    </location>
</feature>
<dbReference type="Pfam" id="PF02037">
    <property type="entry name" value="SAP"/>
    <property type="match status" value="1"/>
</dbReference>
<feature type="compositionally biased region" description="Basic and acidic residues" evidence="6">
    <location>
        <begin position="110"/>
        <end position="144"/>
    </location>
</feature>
<feature type="compositionally biased region" description="Basic and acidic residues" evidence="6">
    <location>
        <begin position="323"/>
        <end position="333"/>
    </location>
</feature>
<dbReference type="InterPro" id="IPR051738">
    <property type="entry name" value="SAF_Modulators"/>
</dbReference>
<dbReference type="SMART" id="SM00360">
    <property type="entry name" value="RRM"/>
    <property type="match status" value="1"/>
</dbReference>
<feature type="compositionally biased region" description="Basic and acidic residues" evidence="6">
    <location>
        <begin position="341"/>
        <end position="373"/>
    </location>
</feature>
<feature type="domain" description="RRM" evidence="7">
    <location>
        <begin position="203"/>
        <end position="281"/>
    </location>
</feature>
<comment type="subcellular location">
    <subcellularLocation>
        <location evidence="1">Nucleus</location>
    </subcellularLocation>
</comment>
<accession>A0AAV4U015</accession>
<dbReference type="CDD" id="cd12417">
    <property type="entry name" value="RRM_SAFB_like"/>
    <property type="match status" value="1"/>
</dbReference>
<dbReference type="PROSITE" id="PS50800">
    <property type="entry name" value="SAP"/>
    <property type="match status" value="1"/>
</dbReference>
<evidence type="ECO:0000313" key="10">
    <source>
        <dbReference type="Proteomes" id="UP001054837"/>
    </source>
</evidence>
<dbReference type="InterPro" id="IPR003034">
    <property type="entry name" value="SAP_dom"/>
</dbReference>
<dbReference type="GO" id="GO:0043565">
    <property type="term" value="F:sequence-specific DNA binding"/>
    <property type="evidence" value="ECO:0007669"/>
    <property type="project" value="TreeGrafter"/>
</dbReference>
<dbReference type="GO" id="GO:0005634">
    <property type="term" value="C:nucleus"/>
    <property type="evidence" value="ECO:0007669"/>
    <property type="project" value="UniProtKB-SubCell"/>
</dbReference>
<keyword evidence="5" id="KW-0175">Coiled coil</keyword>
<keyword evidence="10" id="KW-1185">Reference proteome</keyword>
<protein>
    <submittedName>
        <fullName evidence="9">Scaffold attachment factor B2</fullName>
    </submittedName>
</protein>
<dbReference type="PANTHER" id="PTHR15683">
    <property type="entry name" value="SCAFFOLD ATTACHMENT FACTOR B-RELATED"/>
    <property type="match status" value="1"/>
</dbReference>
<evidence type="ECO:0000256" key="5">
    <source>
        <dbReference type="SAM" id="Coils"/>
    </source>
</evidence>
<dbReference type="InterPro" id="IPR036361">
    <property type="entry name" value="SAP_dom_sf"/>
</dbReference>
<evidence type="ECO:0000256" key="1">
    <source>
        <dbReference type="ARBA" id="ARBA00004123"/>
    </source>
</evidence>
<comment type="caution">
    <text evidence="9">The sequence shown here is derived from an EMBL/GenBank/DDBJ whole genome shotgun (WGS) entry which is preliminary data.</text>
</comment>
<dbReference type="GO" id="GO:0003723">
    <property type="term" value="F:RNA binding"/>
    <property type="evidence" value="ECO:0007669"/>
    <property type="project" value="UniProtKB-UniRule"/>
</dbReference>
<sequence>MAAASVEENENVTKNLSSVKEDDDSNLQVSENEIKVKLTELKVAELRAELEKRDLDKTGVKSVLIERLKAALIEEGKDLDRVLDDKSSNEITLQISIDEEEAQLNDDENLDLKESDNETDKIAEESNKSDISSSEKDKPSKCEETTSIESSPNKVLKVNEETKEKKIVKAPQVKIFENTSSTTPKVLKVIGKNDKIKSTNVLKSLWVTGLPNTTKAADLKVLFSRQGRVLAVKIVKSAKQTPGKCYGFVTMATSKDATKAIQNLHRIELNGRVISVERTQSEPNVILNKIESKVLPLGAKKPVVKKDASKAGESAKSTTEIKTTTKAESKSVETKSTSETTKPKESKTKTTEKEKSKEKDVKAREHKDRDVRRSSIRRPPPPVYRQRSFAFNDRHRYSAFKRPFSSRPMVGRTGFGGSSFRSRLDISLYERMREERIRRERYREREADKRREYIERKQREEALRLEREKEKLRFERELLERERAELLKLEREKQRLERERIEREREELRRQAELRRSVKRPYNRVSREMNPYWEDRKKARYEERSSFHGEKLRIEASSSSKYEYLPRERVTLNRHEFDRHSERSFATSKPLHASPRADFGDRDSRREVTIRTREEHPVFDRNEYKDRDSRRNFPPRERHSTRREGPREDWKHERRVHERIVSPSTSSGQRRMTYY</sequence>
<feature type="region of interest" description="Disordered" evidence="6">
    <location>
        <begin position="99"/>
        <end position="156"/>
    </location>
</feature>
<feature type="compositionally biased region" description="Basic and acidic residues" evidence="6">
    <location>
        <begin position="598"/>
        <end position="660"/>
    </location>
</feature>
<evidence type="ECO:0000259" key="7">
    <source>
        <dbReference type="PROSITE" id="PS50102"/>
    </source>
</evidence>
<keyword evidence="2 4" id="KW-0694">RNA-binding</keyword>
<feature type="compositionally biased region" description="Acidic residues" evidence="6">
    <location>
        <begin position="99"/>
        <end position="109"/>
    </location>
</feature>
<dbReference type="SMART" id="SM00513">
    <property type="entry name" value="SAP"/>
    <property type="match status" value="1"/>
</dbReference>
<dbReference type="EMBL" id="BPLQ01010495">
    <property type="protein sequence ID" value="GIY51100.1"/>
    <property type="molecule type" value="Genomic_DNA"/>
</dbReference>
<feature type="region of interest" description="Disordered" evidence="6">
    <location>
        <begin position="579"/>
        <end position="675"/>
    </location>
</feature>
<feature type="coiled-coil region" evidence="5">
    <location>
        <begin position="432"/>
        <end position="518"/>
    </location>
</feature>
<feature type="region of interest" description="Disordered" evidence="6">
    <location>
        <begin position="1"/>
        <end position="31"/>
    </location>
</feature>
<dbReference type="AlphaFoldDB" id="A0AAV4U015"/>
<keyword evidence="3" id="KW-0539">Nucleus</keyword>
<organism evidence="9 10">
    <name type="scientific">Caerostris darwini</name>
    <dbReference type="NCBI Taxonomy" id="1538125"/>
    <lineage>
        <taxon>Eukaryota</taxon>
        <taxon>Metazoa</taxon>
        <taxon>Ecdysozoa</taxon>
        <taxon>Arthropoda</taxon>
        <taxon>Chelicerata</taxon>
        <taxon>Arachnida</taxon>
        <taxon>Araneae</taxon>
        <taxon>Araneomorphae</taxon>
        <taxon>Entelegynae</taxon>
        <taxon>Araneoidea</taxon>
        <taxon>Araneidae</taxon>
        <taxon>Caerostris</taxon>
    </lineage>
</organism>
<dbReference type="PANTHER" id="PTHR15683:SF8">
    <property type="entry name" value="SCAFFOLD ATTACHMENT FACTOR B, ISOFORM B"/>
    <property type="match status" value="1"/>
</dbReference>